<reference evidence="2 3" key="1">
    <citation type="submission" date="2016-09" db="EMBL/GenBank/DDBJ databases">
        <title>Genome-resolved meta-omics ties microbial dynamics to process performance in biotechnology for thiocyanate degradation.</title>
        <authorList>
            <person name="Kantor R.S."/>
            <person name="Huddy R.J."/>
            <person name="Iyer R."/>
            <person name="Thomas B.C."/>
            <person name="Brown C.T."/>
            <person name="Anantharaman K."/>
            <person name="Tringe S."/>
            <person name="Hettich R.L."/>
            <person name="Harrison S.T."/>
            <person name="Banfield J.F."/>
        </authorList>
    </citation>
    <scope>NUCLEOTIDE SEQUENCE [LARGE SCALE GENOMIC DNA]</scope>
    <source>
        <strain evidence="2">59-99</strain>
    </source>
</reference>
<accession>A0A1M3KWH5</accession>
<organism evidence="2 3">
    <name type="scientific">Candidatus Kapaibacterium thiocyanatum</name>
    <dbReference type="NCBI Taxonomy" id="1895771"/>
    <lineage>
        <taxon>Bacteria</taxon>
        <taxon>Pseudomonadati</taxon>
        <taxon>Candidatus Kapaibacteriota</taxon>
        <taxon>Candidatus Kapaibacteriia</taxon>
        <taxon>Candidatus Kapaibacteriales</taxon>
        <taxon>Candidatus Kapaibacteriaceae</taxon>
        <taxon>Candidatus Kapaibacterium</taxon>
    </lineage>
</organism>
<dbReference type="Proteomes" id="UP000184233">
    <property type="component" value="Unassembled WGS sequence"/>
</dbReference>
<sequence length="178" mass="19650">MSSPFSALLTRLFLLLFIAGGVVWLGGTVIRAAVGFDVFVPGTLVFKPEQPEIVRLHTIRLFALAGAWTNWSFAVCAVGAIGLMILTRSLFRQRGWLLMCAILVILILPVQGYLIWDDIRLIQLFDRNIGTPLAGVGEIFGVFLQRYTNLALNMMAALSFMAAATVVFLATLRPLHRN</sequence>
<keyword evidence="1" id="KW-1133">Transmembrane helix</keyword>
<feature type="transmembrane region" description="Helical" evidence="1">
    <location>
        <begin position="96"/>
        <end position="116"/>
    </location>
</feature>
<feature type="transmembrane region" description="Helical" evidence="1">
    <location>
        <begin position="12"/>
        <end position="39"/>
    </location>
</feature>
<keyword evidence="1" id="KW-0472">Membrane</keyword>
<evidence type="ECO:0000313" key="2">
    <source>
        <dbReference type="EMBL" id="OJX56821.1"/>
    </source>
</evidence>
<evidence type="ECO:0008006" key="4">
    <source>
        <dbReference type="Google" id="ProtNLM"/>
    </source>
</evidence>
<evidence type="ECO:0000256" key="1">
    <source>
        <dbReference type="SAM" id="Phobius"/>
    </source>
</evidence>
<feature type="transmembrane region" description="Helical" evidence="1">
    <location>
        <begin position="150"/>
        <end position="172"/>
    </location>
</feature>
<proteinExistence type="predicted"/>
<keyword evidence="1" id="KW-0812">Transmembrane</keyword>
<comment type="caution">
    <text evidence="2">The sequence shown here is derived from an EMBL/GenBank/DDBJ whole genome shotgun (WGS) entry which is preliminary data.</text>
</comment>
<dbReference type="EMBL" id="MKVH01000024">
    <property type="protein sequence ID" value="OJX56821.1"/>
    <property type="molecule type" value="Genomic_DNA"/>
</dbReference>
<evidence type="ECO:0000313" key="3">
    <source>
        <dbReference type="Proteomes" id="UP000184233"/>
    </source>
</evidence>
<gene>
    <name evidence="2" type="ORF">BGO89_09845</name>
</gene>
<name>A0A1M3KWH5_9BACT</name>
<feature type="transmembrane region" description="Helical" evidence="1">
    <location>
        <begin position="59"/>
        <end position="84"/>
    </location>
</feature>
<protein>
    <recommendedName>
        <fullName evidence="4">DUF1772 domain-containing protein</fullName>
    </recommendedName>
</protein>
<dbReference type="STRING" id="1895771.BGO89_09845"/>
<dbReference type="AlphaFoldDB" id="A0A1M3KWH5"/>